<proteinExistence type="predicted"/>
<dbReference type="EMBL" id="CP139965">
    <property type="protein sequence ID" value="WQD79238.1"/>
    <property type="molecule type" value="Genomic_DNA"/>
</dbReference>
<dbReference type="Proteomes" id="UP001325479">
    <property type="component" value="Chromosome"/>
</dbReference>
<gene>
    <name evidence="2" type="ORF">U0042_05920</name>
</gene>
<feature type="domain" description="Endonuclease/exonuclease/phosphatase" evidence="1">
    <location>
        <begin position="4"/>
        <end position="225"/>
    </location>
</feature>
<reference evidence="2 3" key="1">
    <citation type="submission" date="2023-12" db="EMBL/GenBank/DDBJ databases">
        <title>Genome sequencing and assembly of bacterial species from a model synthetic community.</title>
        <authorList>
            <person name="Hogle S.L."/>
        </authorList>
    </citation>
    <scope>NUCLEOTIDE SEQUENCE [LARGE SCALE GENOMIC DNA]</scope>
    <source>
        <strain evidence="2 3">HAMBI 2494</strain>
    </source>
</reference>
<name>A0ABZ0WPC3_9BURK</name>
<protein>
    <submittedName>
        <fullName evidence="2">Endonuclease/exonuclease/phosphatase family protein</fullName>
    </submittedName>
</protein>
<evidence type="ECO:0000313" key="2">
    <source>
        <dbReference type="EMBL" id="WQD79238.1"/>
    </source>
</evidence>
<keyword evidence="2" id="KW-0255">Endonuclease</keyword>
<evidence type="ECO:0000313" key="3">
    <source>
        <dbReference type="Proteomes" id="UP001325479"/>
    </source>
</evidence>
<dbReference type="GO" id="GO:0004519">
    <property type="term" value="F:endonuclease activity"/>
    <property type="evidence" value="ECO:0007669"/>
    <property type="project" value="UniProtKB-KW"/>
</dbReference>
<dbReference type="InterPro" id="IPR036691">
    <property type="entry name" value="Endo/exonu/phosph_ase_sf"/>
</dbReference>
<dbReference type="SUPFAM" id="SSF56219">
    <property type="entry name" value="DNase I-like"/>
    <property type="match status" value="1"/>
</dbReference>
<keyword evidence="2" id="KW-0540">Nuclease</keyword>
<dbReference type="RefSeq" id="WP_114815243.1">
    <property type="nucleotide sequence ID" value="NZ_CP139965.1"/>
</dbReference>
<keyword evidence="3" id="KW-1185">Reference proteome</keyword>
<keyword evidence="2" id="KW-0378">Hydrolase</keyword>
<sequence>MIVATWNMQGGVNTPYINQVVQQTGAHVLCLQECGNLAEHLQGRAPILNGMGAIIGYTGNLRLGYGFMQCVYWENVWAQGGLAVLSNIGINNYGILPPAPVHGFAPANPRAMPWITVRDPWNGNVISVYSIHSPPVDGLTTTLQQTCAWNNTQLAQINAIGGTWACVGDFNADPTVPGFVAPPVGNIVRGNRATQQSGGILDYAVTNAFGFAYQQQTQLAGASDHYPQVFTY</sequence>
<accession>A0ABZ0WPC3</accession>
<dbReference type="Pfam" id="PF03372">
    <property type="entry name" value="Exo_endo_phos"/>
    <property type="match status" value="1"/>
</dbReference>
<dbReference type="Gene3D" id="3.60.10.10">
    <property type="entry name" value="Endonuclease/exonuclease/phosphatase"/>
    <property type="match status" value="1"/>
</dbReference>
<evidence type="ECO:0000259" key="1">
    <source>
        <dbReference type="Pfam" id="PF03372"/>
    </source>
</evidence>
<organism evidence="2 3">
    <name type="scientific">Paraburkholderia kururiensis</name>
    <dbReference type="NCBI Taxonomy" id="984307"/>
    <lineage>
        <taxon>Bacteria</taxon>
        <taxon>Pseudomonadati</taxon>
        <taxon>Pseudomonadota</taxon>
        <taxon>Betaproteobacteria</taxon>
        <taxon>Burkholderiales</taxon>
        <taxon>Burkholderiaceae</taxon>
        <taxon>Paraburkholderia</taxon>
    </lineage>
</organism>
<dbReference type="InterPro" id="IPR005135">
    <property type="entry name" value="Endo/exonuclease/phosphatase"/>
</dbReference>